<gene>
    <name evidence="3" type="ORF">SSQG_03322</name>
</gene>
<keyword evidence="4" id="KW-1185">Reference proteome</keyword>
<evidence type="ECO:0000256" key="2">
    <source>
        <dbReference type="SAM" id="Phobius"/>
    </source>
</evidence>
<dbReference type="HOGENOM" id="CLU_2526233_0_0_11"/>
<dbReference type="Proteomes" id="UP000004184">
    <property type="component" value="Unassembled WGS sequence"/>
</dbReference>
<dbReference type="RefSeq" id="WP_003990916.1">
    <property type="nucleotide sequence ID" value="NZ_GG657757.1"/>
</dbReference>
<evidence type="ECO:0000313" key="4">
    <source>
        <dbReference type="Proteomes" id="UP000004184"/>
    </source>
</evidence>
<evidence type="ECO:0000256" key="1">
    <source>
        <dbReference type="SAM" id="MobiDB-lite"/>
    </source>
</evidence>
<reference evidence="4" key="1">
    <citation type="submission" date="2009-02" db="EMBL/GenBank/DDBJ databases">
        <title>Annotation of Streptomyces viridochromogenes strain DSM 40736.</title>
        <authorList>
            <consortium name="The Broad Institute Genome Sequencing Platform"/>
            <consortium name="Broad Institute Microbial Sequencing Center"/>
            <person name="Fischbach M."/>
            <person name="Godfrey P."/>
            <person name="Ward D."/>
            <person name="Young S."/>
            <person name="Zeng Q."/>
            <person name="Koehrsen M."/>
            <person name="Alvarado L."/>
            <person name="Berlin A.M."/>
            <person name="Bochicchio J."/>
            <person name="Borenstein D."/>
            <person name="Chapman S.B."/>
            <person name="Chen Z."/>
            <person name="Engels R."/>
            <person name="Freedman E."/>
            <person name="Gellesch M."/>
            <person name="Goldberg J."/>
            <person name="Griggs A."/>
            <person name="Gujja S."/>
            <person name="Heilman E.R."/>
            <person name="Heiman D.I."/>
            <person name="Hepburn T.A."/>
            <person name="Howarth C."/>
            <person name="Jen D."/>
            <person name="Larson L."/>
            <person name="Lewis B."/>
            <person name="Mehta T."/>
            <person name="Park D."/>
            <person name="Pearson M."/>
            <person name="Richards J."/>
            <person name="Roberts A."/>
            <person name="Saif S."/>
            <person name="Shea T.D."/>
            <person name="Shenoy N."/>
            <person name="Sisk P."/>
            <person name="Stolte C."/>
            <person name="Sykes S.N."/>
            <person name="Thomson T."/>
            <person name="Walk T."/>
            <person name="White J."/>
            <person name="Yandava C."/>
            <person name="Straight P."/>
            <person name="Clardy J."/>
            <person name="Hung D."/>
            <person name="Kolter R."/>
            <person name="Mekalanos J."/>
            <person name="Walker S."/>
            <person name="Walsh C.T."/>
            <person name="Wieland-Brown L.C."/>
            <person name="Haas B."/>
            <person name="Nusbaum C."/>
            <person name="Birren B."/>
        </authorList>
    </citation>
    <scope>NUCLEOTIDE SEQUENCE [LARGE SCALE GENOMIC DNA]</scope>
    <source>
        <strain evidence="4">DSM 40736 / JCM 4977 / BCRC 1201 / Tue 494</strain>
    </source>
</reference>
<keyword evidence="2" id="KW-0812">Transmembrane</keyword>
<keyword evidence="2" id="KW-0472">Membrane</keyword>
<sequence length="84" mass="9156">MTNLSKIASRLDAFMDLLGPVIGVMLLAVGIETYRNGGSMGWPIAGAVLLVINLWVAWRRLASRRKPTPRRSDATQPPTSDIHG</sequence>
<dbReference type="AlphaFoldDB" id="D9XH11"/>
<proteinExistence type="predicted"/>
<keyword evidence="2" id="KW-1133">Transmembrane helix</keyword>
<feature type="transmembrane region" description="Helical" evidence="2">
    <location>
        <begin position="12"/>
        <end position="34"/>
    </location>
</feature>
<organism evidence="3 4">
    <name type="scientific">Streptomyces viridochromogenes (strain DSM 40736 / JCM 4977 / BCRC 1201 / Tue 494)</name>
    <dbReference type="NCBI Taxonomy" id="591159"/>
    <lineage>
        <taxon>Bacteria</taxon>
        <taxon>Bacillati</taxon>
        <taxon>Actinomycetota</taxon>
        <taxon>Actinomycetes</taxon>
        <taxon>Kitasatosporales</taxon>
        <taxon>Streptomycetaceae</taxon>
        <taxon>Streptomyces</taxon>
    </lineage>
</organism>
<dbReference type="EMBL" id="GG657757">
    <property type="protein sequence ID" value="EFL32804.1"/>
    <property type="molecule type" value="Genomic_DNA"/>
</dbReference>
<feature type="compositionally biased region" description="Polar residues" evidence="1">
    <location>
        <begin position="74"/>
        <end position="84"/>
    </location>
</feature>
<accession>D9XH11</accession>
<feature type="region of interest" description="Disordered" evidence="1">
    <location>
        <begin position="64"/>
        <end position="84"/>
    </location>
</feature>
<feature type="transmembrane region" description="Helical" evidence="2">
    <location>
        <begin position="40"/>
        <end position="58"/>
    </location>
</feature>
<name>D9XH11_STRVT</name>
<protein>
    <submittedName>
        <fullName evidence="3">Predicted protein</fullName>
    </submittedName>
</protein>
<evidence type="ECO:0000313" key="3">
    <source>
        <dbReference type="EMBL" id="EFL32804.1"/>
    </source>
</evidence>
<dbReference type="OrthoDB" id="4312493at2"/>